<keyword evidence="4" id="KW-1185">Reference proteome</keyword>
<feature type="compositionally biased region" description="Polar residues" evidence="1">
    <location>
        <begin position="1"/>
        <end position="10"/>
    </location>
</feature>
<evidence type="ECO:0000313" key="4">
    <source>
        <dbReference type="Proteomes" id="UP000059188"/>
    </source>
</evidence>
<dbReference type="InterPro" id="IPR013103">
    <property type="entry name" value="RVT_2"/>
</dbReference>
<dbReference type="STRING" id="1108050.A0A0B7FYP2"/>
<reference evidence="3 4" key="1">
    <citation type="submission" date="2014-11" db="EMBL/GenBank/DDBJ databases">
        <authorList>
            <person name="Wibberg Daniel"/>
        </authorList>
    </citation>
    <scope>NUCLEOTIDE SEQUENCE [LARGE SCALE GENOMIC DNA]</scope>
    <source>
        <strain evidence="3">Rhizoctonia solani AG1-IB 7/3/14</strain>
    </source>
</reference>
<sequence length="695" mass="79185">MPASRNSPHSSSERPYHRPLAPAAPIKPTVPRFTRSRAAASNTTHTFERLNNSNKAVPQSSTQNFENINWVKAIEDLQKIIDTHIRDPDDIDPVNRSEYGIDPDNGNLPPNAHKSVNNRWSSRSDESHEFNEWVQTNYTSLSKWTLDKYVDDDENSPRWEDAIRHPLFGKFWMGGGQKEMDRLIADDTFDKVLRSDVPQGEQILGSRNVTKRKFDLDGNPIFKVRTVVQGHQQEPGKSYNDTFSNTPAFEAFRITTAAAAHYDLDMHIIDVTGAYTHAPIDRPLYVEFPEGFGKSGPYVMRLKKALYGAHQSGYLWEQYRNNKIDSLGYTINPADISVFTRNQNEIFSIIVAYVDDFLICCSKGHIDSIKNEIMNLFNCKDLGEARLFVGITISRDRQNKTITLTNEKYTKDIIKVTGMTGAPHASSPMSHTHPVLVPEDKDKPLSNYPYATNIGRLLWIAHTIRPDIMFTVCLLARFTNAYNNTHINVMKRLFQYLAGTSHIGLTFDGKQPFNLIAYSDSDYGTQFGRKSISGVVILLCGTAVTWVSNKQSSVSISTMEAECYAMAKACQEIIWIRNFMLYLGFPIETPTTLLVDNAAAIAYSNNPIQRTRAKHIDIRFHFVRDAISKKLIEIGPIPSRDNLADAFTKPLPYNQFWRLANEYLGTRKNDYRINLGMHFPIWYHDEDIRRSFLCL</sequence>
<feature type="region of interest" description="Disordered" evidence="1">
    <location>
        <begin position="1"/>
        <end position="32"/>
    </location>
</feature>
<dbReference type="EMBL" id="LN679636">
    <property type="protein sequence ID" value="CEL61302.1"/>
    <property type="molecule type" value="Genomic_DNA"/>
</dbReference>
<dbReference type="PANTHER" id="PTHR11439">
    <property type="entry name" value="GAG-POL-RELATED RETROTRANSPOSON"/>
    <property type="match status" value="1"/>
</dbReference>
<dbReference type="Proteomes" id="UP000059188">
    <property type="component" value="Unassembled WGS sequence"/>
</dbReference>
<evidence type="ECO:0000256" key="1">
    <source>
        <dbReference type="SAM" id="MobiDB-lite"/>
    </source>
</evidence>
<dbReference type="InterPro" id="IPR043502">
    <property type="entry name" value="DNA/RNA_pol_sf"/>
</dbReference>
<proteinExistence type="predicted"/>
<gene>
    <name evidence="3" type="ORF">RSOLAG1IB_12427</name>
</gene>
<evidence type="ECO:0000313" key="3">
    <source>
        <dbReference type="EMBL" id="CEL61302.1"/>
    </source>
</evidence>
<dbReference type="PANTHER" id="PTHR11439:SF483">
    <property type="entry name" value="PEPTIDE SYNTHASE GLIP-LIKE, PUTATIVE (AFU_ORTHOLOGUE AFUA_3G12920)-RELATED"/>
    <property type="match status" value="1"/>
</dbReference>
<accession>A0A0B7FYP2</accession>
<organism evidence="3 4">
    <name type="scientific">Thanatephorus cucumeris (strain AG1-IB / isolate 7/3/14)</name>
    <name type="common">Lettuce bottom rot fungus</name>
    <name type="synonym">Rhizoctonia solani</name>
    <dbReference type="NCBI Taxonomy" id="1108050"/>
    <lineage>
        <taxon>Eukaryota</taxon>
        <taxon>Fungi</taxon>
        <taxon>Dikarya</taxon>
        <taxon>Basidiomycota</taxon>
        <taxon>Agaricomycotina</taxon>
        <taxon>Agaricomycetes</taxon>
        <taxon>Cantharellales</taxon>
        <taxon>Ceratobasidiaceae</taxon>
        <taxon>Rhizoctonia</taxon>
        <taxon>Rhizoctonia solani AG-1</taxon>
    </lineage>
</organism>
<dbReference type="AlphaFoldDB" id="A0A0B7FYP2"/>
<feature type="domain" description="Reverse transcriptase Ty1/copia-type" evidence="2">
    <location>
        <begin position="196"/>
        <end position="429"/>
    </location>
</feature>
<dbReference type="OrthoDB" id="3344688at2759"/>
<protein>
    <recommendedName>
        <fullName evidence="2">Reverse transcriptase Ty1/copia-type domain-containing protein</fullName>
    </recommendedName>
</protein>
<dbReference type="SUPFAM" id="SSF56672">
    <property type="entry name" value="DNA/RNA polymerases"/>
    <property type="match status" value="1"/>
</dbReference>
<dbReference type="Pfam" id="PF07727">
    <property type="entry name" value="RVT_2"/>
    <property type="match status" value="1"/>
</dbReference>
<dbReference type="CDD" id="cd09272">
    <property type="entry name" value="RNase_HI_RT_Ty1"/>
    <property type="match status" value="1"/>
</dbReference>
<name>A0A0B7FYP2_THACB</name>
<evidence type="ECO:0000259" key="2">
    <source>
        <dbReference type="Pfam" id="PF07727"/>
    </source>
</evidence>